<dbReference type="AlphaFoldDB" id="A0A0M6Y4Q6"/>
<dbReference type="STRING" id="187304.B0E33_05680"/>
<evidence type="ECO:0000313" key="1">
    <source>
        <dbReference type="EMBL" id="CTQ45085.1"/>
    </source>
</evidence>
<dbReference type="InterPro" id="IPR017853">
    <property type="entry name" value="GH"/>
</dbReference>
<dbReference type="OrthoDB" id="7791575at2"/>
<dbReference type="RefSeq" id="WP_055658009.1">
    <property type="nucleotide sequence ID" value="NZ_CXST01000002.1"/>
</dbReference>
<gene>
    <name evidence="1" type="ORF">LAL4801_03532</name>
</gene>
<dbReference type="Proteomes" id="UP000048926">
    <property type="component" value="Unassembled WGS sequence"/>
</dbReference>
<proteinExistence type="predicted"/>
<dbReference type="EMBL" id="CXST01000002">
    <property type="protein sequence ID" value="CTQ45085.1"/>
    <property type="molecule type" value="Genomic_DNA"/>
</dbReference>
<dbReference type="SUPFAM" id="SSF51445">
    <property type="entry name" value="(Trans)glycosidases"/>
    <property type="match status" value="1"/>
</dbReference>
<dbReference type="Gene3D" id="3.20.20.80">
    <property type="entry name" value="Glycosidases"/>
    <property type="match status" value="1"/>
</dbReference>
<evidence type="ECO:0000313" key="2">
    <source>
        <dbReference type="Proteomes" id="UP000048926"/>
    </source>
</evidence>
<reference evidence="2" key="1">
    <citation type="submission" date="2015-07" db="EMBL/GenBank/DDBJ databases">
        <authorList>
            <person name="Rodrigo-Torres Lidia"/>
            <person name="Arahal R.David."/>
        </authorList>
    </citation>
    <scope>NUCLEOTIDE SEQUENCE [LARGE SCALE GENOMIC DNA]</scope>
    <source>
        <strain evidence="2">CECT 4801</strain>
    </source>
</reference>
<evidence type="ECO:0008006" key="3">
    <source>
        <dbReference type="Google" id="ProtNLM"/>
    </source>
</evidence>
<accession>A0A0M6Y4Q6</accession>
<organism evidence="1 2">
    <name type="scientific">Roseibium aggregatum</name>
    <dbReference type="NCBI Taxonomy" id="187304"/>
    <lineage>
        <taxon>Bacteria</taxon>
        <taxon>Pseudomonadati</taxon>
        <taxon>Pseudomonadota</taxon>
        <taxon>Alphaproteobacteria</taxon>
        <taxon>Hyphomicrobiales</taxon>
        <taxon>Stappiaceae</taxon>
        <taxon>Roseibium</taxon>
    </lineage>
</organism>
<sequence length="426" mass="47735">MTTTKWTCSVDSNGTANLYCELTEDGQQPTTEKVKLKGVCYSPAPINGSNSYAPALGDWYWDDFEAGSTFISSWSPLLSRDFPNFRNLHNNALRVYCMLSRQLEGNGTFPSPWNNGHYFTHKNFLDLAWDKSAPPEAKMRRSVLVGVPLPATMFWKTQYDQASKTEIDYWTNVLRETVRSVADHPAVMGFTIQNEQDGADVCYNNPDWAAFWWGQVETMAAIVKEEAPGKLAGMATHDDPNIPLKASSYMENCPSIDFWGVNTYQTETFESIFKDYGSLPPKALKPVLFTEWGMPATSHRDPNNPGTIYADDQTCSKAAQVAQKMLPQAFAHPLCIGLYYFEYCDELWNQPEAPNIYTWWGGPPAPGFPNGYWDNDGFGLVSVQRGPGLPNDAPIWANTGPNFPIDVHTNRNNLFSTVANVFKTTT</sequence>
<keyword evidence="2" id="KW-1185">Reference proteome</keyword>
<name>A0A0M6Y4Q6_9HYPH</name>
<protein>
    <recommendedName>
        <fullName evidence="3">Glycoside hydrolase family 5 domain-containing protein</fullName>
    </recommendedName>
</protein>